<dbReference type="PANTHER" id="PTHR32552">
    <property type="entry name" value="FERRICHROME IRON RECEPTOR-RELATED"/>
    <property type="match status" value="1"/>
</dbReference>
<evidence type="ECO:0000256" key="2">
    <source>
        <dbReference type="ARBA" id="ARBA00022448"/>
    </source>
</evidence>
<dbReference type="Proteomes" id="UP000236327">
    <property type="component" value="Unassembled WGS sequence"/>
</dbReference>
<feature type="chain" id="PRO_5014330322" evidence="13">
    <location>
        <begin position="31"/>
        <end position="692"/>
    </location>
</feature>
<evidence type="ECO:0000313" key="16">
    <source>
        <dbReference type="EMBL" id="PNU02342.1"/>
    </source>
</evidence>
<feature type="domain" description="TonB-dependent receptor-like beta-barrel" evidence="14">
    <location>
        <begin position="235"/>
        <end position="654"/>
    </location>
</feature>
<dbReference type="Gene3D" id="2.40.170.20">
    <property type="entry name" value="TonB-dependent receptor, beta-barrel domain"/>
    <property type="match status" value="1"/>
</dbReference>
<feature type="domain" description="TonB-dependent receptor plug" evidence="15">
    <location>
        <begin position="49"/>
        <end position="154"/>
    </location>
</feature>
<keyword evidence="9 11" id="KW-0472">Membrane</keyword>
<protein>
    <submittedName>
        <fullName evidence="16">TonB-dependent receptor</fullName>
    </submittedName>
</protein>
<comment type="subcellular location">
    <subcellularLocation>
        <location evidence="1 11">Cell outer membrane</location>
        <topology evidence="1 11">Multi-pass membrane protein</topology>
    </subcellularLocation>
</comment>
<keyword evidence="8 12" id="KW-0798">TonB box</keyword>
<comment type="similarity">
    <text evidence="11 12">Belongs to the TonB-dependent receptor family.</text>
</comment>
<evidence type="ECO:0000256" key="8">
    <source>
        <dbReference type="ARBA" id="ARBA00023077"/>
    </source>
</evidence>
<keyword evidence="16" id="KW-0675">Receptor</keyword>
<accession>A0A2K2FU87</accession>
<reference evidence="16 17" key="1">
    <citation type="submission" date="2016-05" db="EMBL/GenBank/DDBJ databases">
        <title>Complete genome sequence of Novosphingobium guangzhouense SA925(T).</title>
        <authorList>
            <person name="Sha S."/>
        </authorList>
    </citation>
    <scope>NUCLEOTIDE SEQUENCE [LARGE SCALE GENOMIC DNA]</scope>
    <source>
        <strain evidence="16 17">SA925</strain>
    </source>
</reference>
<dbReference type="PANTHER" id="PTHR32552:SF81">
    <property type="entry name" value="TONB-DEPENDENT OUTER MEMBRANE RECEPTOR"/>
    <property type="match status" value="1"/>
</dbReference>
<keyword evidence="2 11" id="KW-0813">Transport</keyword>
<dbReference type="PROSITE" id="PS52016">
    <property type="entry name" value="TONB_DEPENDENT_REC_3"/>
    <property type="match status" value="1"/>
</dbReference>
<evidence type="ECO:0000256" key="7">
    <source>
        <dbReference type="ARBA" id="ARBA00023065"/>
    </source>
</evidence>
<dbReference type="OrthoDB" id="9775095at2"/>
<evidence type="ECO:0000256" key="9">
    <source>
        <dbReference type="ARBA" id="ARBA00023136"/>
    </source>
</evidence>
<keyword evidence="10 11" id="KW-0998">Cell outer membrane</keyword>
<dbReference type="Pfam" id="PF00593">
    <property type="entry name" value="TonB_dep_Rec_b-barrel"/>
    <property type="match status" value="1"/>
</dbReference>
<evidence type="ECO:0000313" key="17">
    <source>
        <dbReference type="Proteomes" id="UP000236327"/>
    </source>
</evidence>
<evidence type="ECO:0000259" key="15">
    <source>
        <dbReference type="Pfam" id="PF07715"/>
    </source>
</evidence>
<dbReference type="InterPro" id="IPR000531">
    <property type="entry name" value="Beta-barrel_TonB"/>
</dbReference>
<dbReference type="EMBL" id="LYMM01000077">
    <property type="protein sequence ID" value="PNU02342.1"/>
    <property type="molecule type" value="Genomic_DNA"/>
</dbReference>
<name>A0A2K2FU87_9SPHN</name>
<keyword evidence="17" id="KW-1185">Reference proteome</keyword>
<keyword evidence="5 11" id="KW-0812">Transmembrane</keyword>
<organism evidence="16 17">
    <name type="scientific">Novosphingobium guangzhouense</name>
    <dbReference type="NCBI Taxonomy" id="1850347"/>
    <lineage>
        <taxon>Bacteria</taxon>
        <taxon>Pseudomonadati</taxon>
        <taxon>Pseudomonadota</taxon>
        <taxon>Alphaproteobacteria</taxon>
        <taxon>Sphingomonadales</taxon>
        <taxon>Sphingomonadaceae</taxon>
        <taxon>Novosphingobium</taxon>
    </lineage>
</organism>
<evidence type="ECO:0000256" key="10">
    <source>
        <dbReference type="ARBA" id="ARBA00023237"/>
    </source>
</evidence>
<evidence type="ECO:0000256" key="5">
    <source>
        <dbReference type="ARBA" id="ARBA00022692"/>
    </source>
</evidence>
<dbReference type="Pfam" id="PF07715">
    <property type="entry name" value="Plug"/>
    <property type="match status" value="1"/>
</dbReference>
<dbReference type="RefSeq" id="WP_103098833.1">
    <property type="nucleotide sequence ID" value="NZ_LYMM01000077.1"/>
</dbReference>
<evidence type="ECO:0000259" key="14">
    <source>
        <dbReference type="Pfam" id="PF00593"/>
    </source>
</evidence>
<evidence type="ECO:0000256" key="1">
    <source>
        <dbReference type="ARBA" id="ARBA00004571"/>
    </source>
</evidence>
<evidence type="ECO:0000256" key="13">
    <source>
        <dbReference type="SAM" id="SignalP"/>
    </source>
</evidence>
<evidence type="ECO:0000256" key="4">
    <source>
        <dbReference type="ARBA" id="ARBA00022496"/>
    </source>
</evidence>
<comment type="caution">
    <text evidence="16">The sequence shown here is derived from an EMBL/GenBank/DDBJ whole genome shotgun (WGS) entry which is preliminary data.</text>
</comment>
<keyword evidence="7" id="KW-0406">Ion transport</keyword>
<evidence type="ECO:0000256" key="11">
    <source>
        <dbReference type="PROSITE-ProRule" id="PRU01360"/>
    </source>
</evidence>
<evidence type="ECO:0000256" key="3">
    <source>
        <dbReference type="ARBA" id="ARBA00022452"/>
    </source>
</evidence>
<keyword evidence="13" id="KW-0732">Signal</keyword>
<evidence type="ECO:0000256" key="6">
    <source>
        <dbReference type="ARBA" id="ARBA00023004"/>
    </source>
</evidence>
<keyword evidence="3 11" id="KW-1134">Transmembrane beta strand</keyword>
<keyword evidence="4" id="KW-0410">Iron transport</keyword>
<dbReference type="InterPro" id="IPR039426">
    <property type="entry name" value="TonB-dep_rcpt-like"/>
</dbReference>
<feature type="signal peptide" evidence="13">
    <location>
        <begin position="1"/>
        <end position="30"/>
    </location>
</feature>
<dbReference type="SUPFAM" id="SSF56935">
    <property type="entry name" value="Porins"/>
    <property type="match status" value="1"/>
</dbReference>
<keyword evidence="6" id="KW-0408">Iron</keyword>
<evidence type="ECO:0000256" key="12">
    <source>
        <dbReference type="RuleBase" id="RU003357"/>
    </source>
</evidence>
<proteinExistence type="inferred from homology"/>
<dbReference type="InterPro" id="IPR036942">
    <property type="entry name" value="Beta-barrel_TonB_sf"/>
</dbReference>
<dbReference type="CDD" id="cd01347">
    <property type="entry name" value="ligand_gated_channel"/>
    <property type="match status" value="1"/>
</dbReference>
<dbReference type="AlphaFoldDB" id="A0A2K2FU87"/>
<gene>
    <name evidence="16" type="ORF">A8V01_26480</name>
</gene>
<dbReference type="GO" id="GO:0006826">
    <property type="term" value="P:iron ion transport"/>
    <property type="evidence" value="ECO:0007669"/>
    <property type="project" value="UniProtKB-KW"/>
</dbReference>
<dbReference type="InterPro" id="IPR012910">
    <property type="entry name" value="Plug_dom"/>
</dbReference>
<sequence length="692" mass="76389">MTHRSHRQRVFACITPLSLAAALMAMPVQAQEEPGGEIVVTARQRAENVQQVPDAVSVFSAAAIRDAGIRSIDDVTTLVPNLSLVDAQDAGTVAINIRGIGQVRNGEAPVALVVDGVQMTSTDSIKQTLFDLDQIEVLKGPQGALYGRNAIGGAINIVTRKPTNELEGKAVLDYANGDDRRLFGSLSGALVPDLLLFRVAADYRKFEGVLHNVTLDRKVDFVEDTNVRGRLLLTPTDRLTFDLKGAYGHLDGGASWYIPLADGHPNDTRTPIQNDFLGKSPRRITDVSLKADYRFDPLTLTSVTAINRTKIDLIEDLDWTPLSILGASQLREYESFSQEIRLASPSAQALRWTAGAYLLDARRRIDTVVLLSPDPTAIGLPPQDYLELPSARSTEDILTKAVYGQLNYDLTDQLELTLALRYDHDERTQTNRLTPGPQREATFDEWQPKASIKYAMTPDHMVYATAARGFRSGGFNPPTGSFPELYRPEVADTLELGSKNTLLGNVLTLNAAAFYMRYKDQQVFLLNVADQGIVNIAKTDIYGIEAEAQAKPTRLVQFGAALGWIDATIKDFDGTETYKGNRVPLTYRWSYTLYAQGSLELGSARLTGRVDYSGKSGNYWHIDNADRQDRVDLVNARLTYDVGAWSLAAYASNLFNAKYTEEFFARGFSAGANDIRYRGQPRRYGVTASYSF</sequence>
<dbReference type="GO" id="GO:0009279">
    <property type="term" value="C:cell outer membrane"/>
    <property type="evidence" value="ECO:0007669"/>
    <property type="project" value="UniProtKB-SubCell"/>
</dbReference>